<proteinExistence type="inferred from homology"/>
<evidence type="ECO:0000313" key="5">
    <source>
        <dbReference type="EMBL" id="GAA2611001.1"/>
    </source>
</evidence>
<name>A0ABN3Q0A4_9ACTN</name>
<accession>A0ABN3Q0A4</accession>
<dbReference type="InterPro" id="IPR015422">
    <property type="entry name" value="PyrdxlP-dep_Trfase_small"/>
</dbReference>
<dbReference type="EMBL" id="BAAATD010000007">
    <property type="protein sequence ID" value="GAA2611001.1"/>
    <property type="molecule type" value="Genomic_DNA"/>
</dbReference>
<dbReference type="InterPro" id="IPR015424">
    <property type="entry name" value="PyrdxlP-dep_Trfase"/>
</dbReference>
<evidence type="ECO:0000256" key="1">
    <source>
        <dbReference type="ARBA" id="ARBA00001933"/>
    </source>
</evidence>
<dbReference type="InterPro" id="IPR015421">
    <property type="entry name" value="PyrdxlP-dep_Trfase_major"/>
</dbReference>
<organism evidence="5 6">
    <name type="scientific">Actinomadura fulvescens</name>
    <dbReference type="NCBI Taxonomy" id="46160"/>
    <lineage>
        <taxon>Bacteria</taxon>
        <taxon>Bacillati</taxon>
        <taxon>Actinomycetota</taxon>
        <taxon>Actinomycetes</taxon>
        <taxon>Streptosporangiales</taxon>
        <taxon>Thermomonosporaceae</taxon>
        <taxon>Actinomadura</taxon>
    </lineage>
</organism>
<sequence length="351" mass="37298">MTSPTPERPAARTFASDNRSGIHPEVLAAIAAANEGHQTAYGDDVVTARLREVFKRHFGERAESFPVFNGTGANVVGLQAMSDRWSAVVCADSAHINADEGGAPEKVAGLKLIAVPTPDGKLTPELVDRYATGFGDPQRAQPKVVSLTQSTELGTVYTAEEISAVAAAAHERGLLVHMDGARISNAAAALGVPMRAITTDAGVDVLSFGGTKNGLMLGEAIVVLNPDAARGTLYLRKAGMQLASKMRFVSAQLVALLDGDLWLRNAAHSNAMARALEAAVRDLPGVRIVRPVEANAVFAILPKDVIERLQKRFPFYVWDARTGEVRWVCSFDTTEGDVKAFAAALAEELDA</sequence>
<evidence type="ECO:0000256" key="3">
    <source>
        <dbReference type="ARBA" id="ARBA00022898"/>
    </source>
</evidence>
<keyword evidence="3" id="KW-0663">Pyridoxal phosphate</keyword>
<evidence type="ECO:0000259" key="4">
    <source>
        <dbReference type="Pfam" id="PF01212"/>
    </source>
</evidence>
<comment type="caution">
    <text evidence="5">The sequence shown here is derived from an EMBL/GenBank/DDBJ whole genome shotgun (WGS) entry which is preliminary data.</text>
</comment>
<dbReference type="PANTHER" id="PTHR48097:SF5">
    <property type="entry name" value="LOW SPECIFICITY L-THREONINE ALDOLASE"/>
    <property type="match status" value="1"/>
</dbReference>
<evidence type="ECO:0000256" key="2">
    <source>
        <dbReference type="ARBA" id="ARBA00006966"/>
    </source>
</evidence>
<dbReference type="Pfam" id="PF01212">
    <property type="entry name" value="Beta_elim_lyase"/>
    <property type="match status" value="1"/>
</dbReference>
<comment type="similarity">
    <text evidence="2">Belongs to the threonine aldolase family.</text>
</comment>
<comment type="cofactor">
    <cofactor evidence="1">
        <name>pyridoxal 5'-phosphate</name>
        <dbReference type="ChEBI" id="CHEBI:597326"/>
    </cofactor>
</comment>
<dbReference type="Gene3D" id="3.90.1150.10">
    <property type="entry name" value="Aspartate Aminotransferase, domain 1"/>
    <property type="match status" value="1"/>
</dbReference>
<dbReference type="RefSeq" id="WP_344544895.1">
    <property type="nucleotide sequence ID" value="NZ_BAAATD010000007.1"/>
</dbReference>
<dbReference type="InterPro" id="IPR001597">
    <property type="entry name" value="ArAA_b-elim_lyase/Thr_aldolase"/>
</dbReference>
<dbReference type="CDD" id="cd06502">
    <property type="entry name" value="TA_like"/>
    <property type="match status" value="1"/>
</dbReference>
<feature type="domain" description="Aromatic amino acid beta-eliminating lyase/threonine aldolase" evidence="4">
    <location>
        <begin position="14"/>
        <end position="300"/>
    </location>
</feature>
<gene>
    <name evidence="5" type="ORF">GCM10010411_51800</name>
</gene>
<dbReference type="Gene3D" id="3.40.640.10">
    <property type="entry name" value="Type I PLP-dependent aspartate aminotransferase-like (Major domain)"/>
    <property type="match status" value="1"/>
</dbReference>
<dbReference type="Proteomes" id="UP001501509">
    <property type="component" value="Unassembled WGS sequence"/>
</dbReference>
<protein>
    <submittedName>
        <fullName evidence="5">Low specificity L-threonine aldolase</fullName>
    </submittedName>
</protein>
<reference evidence="5 6" key="1">
    <citation type="journal article" date="2019" name="Int. J. Syst. Evol. Microbiol.">
        <title>The Global Catalogue of Microorganisms (GCM) 10K type strain sequencing project: providing services to taxonomists for standard genome sequencing and annotation.</title>
        <authorList>
            <consortium name="The Broad Institute Genomics Platform"/>
            <consortium name="The Broad Institute Genome Sequencing Center for Infectious Disease"/>
            <person name="Wu L."/>
            <person name="Ma J."/>
        </authorList>
    </citation>
    <scope>NUCLEOTIDE SEQUENCE [LARGE SCALE GENOMIC DNA]</scope>
    <source>
        <strain evidence="5 6">JCM 6833</strain>
    </source>
</reference>
<keyword evidence="6" id="KW-1185">Reference proteome</keyword>
<dbReference type="SUPFAM" id="SSF53383">
    <property type="entry name" value="PLP-dependent transferases"/>
    <property type="match status" value="1"/>
</dbReference>
<evidence type="ECO:0000313" key="6">
    <source>
        <dbReference type="Proteomes" id="UP001501509"/>
    </source>
</evidence>
<dbReference type="PANTHER" id="PTHR48097">
    <property type="entry name" value="L-THREONINE ALDOLASE-RELATED"/>
    <property type="match status" value="1"/>
</dbReference>